<comment type="caution">
    <text evidence="7">The sequence shown here is derived from an EMBL/GenBank/DDBJ whole genome shotgun (WGS) entry which is preliminary data.</text>
</comment>
<evidence type="ECO:0000256" key="4">
    <source>
        <dbReference type="ARBA" id="ARBA00023163"/>
    </source>
</evidence>
<dbReference type="InterPro" id="IPR006458">
    <property type="entry name" value="Ovate_C"/>
</dbReference>
<proteinExistence type="predicted"/>
<organism evidence="7 8">
    <name type="scientific">Dioscorea zingiberensis</name>
    <dbReference type="NCBI Taxonomy" id="325984"/>
    <lineage>
        <taxon>Eukaryota</taxon>
        <taxon>Viridiplantae</taxon>
        <taxon>Streptophyta</taxon>
        <taxon>Embryophyta</taxon>
        <taxon>Tracheophyta</taxon>
        <taxon>Spermatophyta</taxon>
        <taxon>Magnoliopsida</taxon>
        <taxon>Liliopsida</taxon>
        <taxon>Dioscoreales</taxon>
        <taxon>Dioscoreaceae</taxon>
        <taxon>Dioscorea</taxon>
    </lineage>
</organism>
<keyword evidence="4" id="KW-0804">Transcription</keyword>
<accession>A0A9D5CSX4</accession>
<reference evidence="7" key="1">
    <citation type="submission" date="2021-03" db="EMBL/GenBank/DDBJ databases">
        <authorList>
            <person name="Li Z."/>
            <person name="Yang C."/>
        </authorList>
    </citation>
    <scope>NUCLEOTIDE SEQUENCE</scope>
    <source>
        <strain evidence="7">Dzin_1.0</strain>
        <tissue evidence="7">Leaf</tissue>
    </source>
</reference>
<protein>
    <recommendedName>
        <fullName evidence="6">OVATE domain-containing protein</fullName>
    </recommendedName>
</protein>
<dbReference type="EMBL" id="JAGGNH010000003">
    <property type="protein sequence ID" value="KAJ0979220.1"/>
    <property type="molecule type" value="Genomic_DNA"/>
</dbReference>
<dbReference type="InterPro" id="IPR044686">
    <property type="entry name" value="OFP17"/>
</dbReference>
<dbReference type="GO" id="GO:0045892">
    <property type="term" value="P:negative regulation of DNA-templated transcription"/>
    <property type="evidence" value="ECO:0007669"/>
    <property type="project" value="InterPro"/>
</dbReference>
<comment type="subcellular location">
    <subcellularLocation>
        <location evidence="1">Nucleus</location>
    </subcellularLocation>
</comment>
<evidence type="ECO:0000313" key="8">
    <source>
        <dbReference type="Proteomes" id="UP001085076"/>
    </source>
</evidence>
<sequence length="211" mass="24094">MFLRSMFGRRPEDLDGVGELMSMTELRDRGPVSSPITPAYVKMMAGQGLRGGREEGISEVDEACRSFENYLVEMIVEEGKVRDLMDVEELLTCWNSLKSPVFVDLVSRYLPSRKTGEIAALHLSKVDDGPITSVLRGWKTNVEEWRKHGVRKWENKVWAVTHPFMAIKKKITTMQEYINGCVLFVMDWFYEHASFPVVTKDRVTEANLGKG</sequence>
<dbReference type="PANTHER" id="PTHR34042">
    <property type="entry name" value="TRANSCRIPTION REPRESSOR OFP17"/>
    <property type="match status" value="1"/>
</dbReference>
<feature type="domain" description="OVATE" evidence="6">
    <location>
        <begin position="56"/>
        <end position="116"/>
    </location>
</feature>
<name>A0A9D5CSX4_9LILI</name>
<keyword evidence="2" id="KW-0678">Repressor</keyword>
<dbReference type="GO" id="GO:0005634">
    <property type="term" value="C:nucleus"/>
    <property type="evidence" value="ECO:0007669"/>
    <property type="project" value="UniProtKB-SubCell"/>
</dbReference>
<evidence type="ECO:0000256" key="3">
    <source>
        <dbReference type="ARBA" id="ARBA00023015"/>
    </source>
</evidence>
<gene>
    <name evidence="7" type="ORF">J5N97_014694</name>
</gene>
<reference evidence="7" key="2">
    <citation type="journal article" date="2022" name="Hortic Res">
        <title>The genome of Dioscorea zingiberensis sheds light on the biosynthesis, origin and evolution of the medicinally important diosgenin saponins.</title>
        <authorList>
            <person name="Li Y."/>
            <person name="Tan C."/>
            <person name="Li Z."/>
            <person name="Guo J."/>
            <person name="Li S."/>
            <person name="Chen X."/>
            <person name="Wang C."/>
            <person name="Dai X."/>
            <person name="Yang H."/>
            <person name="Song W."/>
            <person name="Hou L."/>
            <person name="Xu J."/>
            <person name="Tong Z."/>
            <person name="Xu A."/>
            <person name="Yuan X."/>
            <person name="Wang W."/>
            <person name="Yang Q."/>
            <person name="Chen L."/>
            <person name="Sun Z."/>
            <person name="Wang K."/>
            <person name="Pan B."/>
            <person name="Chen J."/>
            <person name="Bao Y."/>
            <person name="Liu F."/>
            <person name="Qi X."/>
            <person name="Gang D.R."/>
            <person name="Wen J."/>
            <person name="Li J."/>
        </authorList>
    </citation>
    <scope>NUCLEOTIDE SEQUENCE</scope>
    <source>
        <strain evidence="7">Dzin_1.0</strain>
    </source>
</reference>
<evidence type="ECO:0000256" key="1">
    <source>
        <dbReference type="ARBA" id="ARBA00004123"/>
    </source>
</evidence>
<dbReference type="PANTHER" id="PTHR34042:SF1">
    <property type="entry name" value="TRANSCRIPTION REPRESSOR OFP17"/>
    <property type="match status" value="1"/>
</dbReference>
<keyword evidence="3" id="KW-0805">Transcription regulation</keyword>
<evidence type="ECO:0000313" key="7">
    <source>
        <dbReference type="EMBL" id="KAJ0979220.1"/>
    </source>
</evidence>
<keyword evidence="8" id="KW-1185">Reference proteome</keyword>
<dbReference type="OrthoDB" id="1871608at2759"/>
<evidence type="ECO:0000256" key="5">
    <source>
        <dbReference type="ARBA" id="ARBA00023242"/>
    </source>
</evidence>
<dbReference type="Proteomes" id="UP001085076">
    <property type="component" value="Miscellaneous, Linkage group lg03"/>
</dbReference>
<evidence type="ECO:0000256" key="2">
    <source>
        <dbReference type="ARBA" id="ARBA00022491"/>
    </source>
</evidence>
<dbReference type="AlphaFoldDB" id="A0A9D5CSX4"/>
<dbReference type="PROSITE" id="PS51754">
    <property type="entry name" value="OVATE"/>
    <property type="match status" value="1"/>
</dbReference>
<keyword evidence="5" id="KW-0539">Nucleus</keyword>
<evidence type="ECO:0000259" key="6">
    <source>
        <dbReference type="PROSITE" id="PS51754"/>
    </source>
</evidence>